<dbReference type="EMBL" id="CP071137">
    <property type="protein sequence ID" value="QWY77765.1"/>
    <property type="molecule type" value="Genomic_DNA"/>
</dbReference>
<sequence length="180" mass="20110">MDEYKVYVSTNPVGKAQPGYGLFVGLGIFVEITNRQKPPILFSDSAGQNIPVIAAEAMGLCEILFPKLENWFNGSSVTVFSKSQEVMKIVALVRMGDVELARKVLIEAGINNQDLEFVIELWTDLFDTAKERNIKLSWVFFEQGRRLKQMDTAQEAAEENAFSTLAQQQGAVQEQVGHVH</sequence>
<protein>
    <submittedName>
        <fullName evidence="1">Uncharacterized protein</fullName>
    </submittedName>
</protein>
<dbReference type="RefSeq" id="WP_273145184.1">
    <property type="nucleotide sequence ID" value="NZ_CP053675.1"/>
</dbReference>
<proteinExistence type="predicted"/>
<gene>
    <name evidence="1" type="ORF">JZL65_01375</name>
</gene>
<reference evidence="1" key="1">
    <citation type="submission" date="2021-02" db="EMBL/GenBank/DDBJ databases">
        <title>Comparative genomics of Ferrovum myxofaciens strains, predominant extremophile bacteria forming large biofilm stalactites in acid mine ecosystems.</title>
        <authorList>
            <person name="Burkartova K."/>
            <person name="Ridl J."/>
            <person name="Pajer P."/>
            <person name="Falteisek L."/>
        </authorList>
    </citation>
    <scope>NUCLEOTIDE SEQUENCE</scope>
    <source>
        <strain evidence="1">MI1III</strain>
    </source>
</reference>
<accession>A0A9E6SY19</accession>
<evidence type="ECO:0000313" key="1">
    <source>
        <dbReference type="EMBL" id="QWY77765.1"/>
    </source>
</evidence>
<dbReference type="Proteomes" id="UP000683551">
    <property type="component" value="Chromosome"/>
</dbReference>
<dbReference type="AlphaFoldDB" id="A0A9E6SY19"/>
<name>A0A9E6SY19_9PROT</name>
<evidence type="ECO:0000313" key="2">
    <source>
        <dbReference type="Proteomes" id="UP000683551"/>
    </source>
</evidence>
<organism evidence="1 2">
    <name type="scientific">Ferrovum myxofaciens</name>
    <dbReference type="NCBI Taxonomy" id="416213"/>
    <lineage>
        <taxon>Bacteria</taxon>
        <taxon>Pseudomonadati</taxon>
        <taxon>Pseudomonadota</taxon>
        <taxon>Betaproteobacteria</taxon>
        <taxon>Ferrovales</taxon>
        <taxon>Ferrovaceae</taxon>
        <taxon>Ferrovum</taxon>
    </lineage>
</organism>